<keyword evidence="2" id="KW-1185">Reference proteome</keyword>
<gene>
    <name evidence="1" type="ORF">HMF8227_01247</name>
</gene>
<dbReference type="EMBL" id="CP029347">
    <property type="protein sequence ID" value="AWL11728.1"/>
    <property type="molecule type" value="Genomic_DNA"/>
</dbReference>
<evidence type="ECO:0000313" key="2">
    <source>
        <dbReference type="Proteomes" id="UP000245728"/>
    </source>
</evidence>
<dbReference type="OrthoDB" id="7000645at2"/>
<proteinExistence type="predicted"/>
<dbReference type="KEGG" id="salh:HMF8227_01247"/>
<dbReference type="RefSeq" id="WP_109339348.1">
    <property type="nucleotide sequence ID" value="NZ_CP029347.1"/>
</dbReference>
<protein>
    <submittedName>
        <fullName evidence="1">Uncharacterized protein</fullName>
    </submittedName>
</protein>
<reference evidence="1 2" key="1">
    <citation type="submission" date="2018-05" db="EMBL/GenBank/DDBJ databases">
        <title>Salinimonas sp. HMF8227 Genome sequencing and assembly.</title>
        <authorList>
            <person name="Kang H."/>
            <person name="Kang J."/>
            <person name="Cha I."/>
            <person name="Kim H."/>
            <person name="Joh K."/>
        </authorList>
    </citation>
    <scope>NUCLEOTIDE SEQUENCE [LARGE SCALE GENOMIC DNA]</scope>
    <source>
        <strain evidence="1 2">HMF8227</strain>
    </source>
</reference>
<organism evidence="1 2">
    <name type="scientific">Saliniradius amylolyticus</name>
    <dbReference type="NCBI Taxonomy" id="2183582"/>
    <lineage>
        <taxon>Bacteria</taxon>
        <taxon>Pseudomonadati</taxon>
        <taxon>Pseudomonadota</taxon>
        <taxon>Gammaproteobacteria</taxon>
        <taxon>Alteromonadales</taxon>
        <taxon>Alteromonadaceae</taxon>
        <taxon>Saliniradius</taxon>
    </lineage>
</organism>
<accession>A0A2S2E262</accession>
<name>A0A2S2E262_9ALTE</name>
<dbReference type="Proteomes" id="UP000245728">
    <property type="component" value="Chromosome"/>
</dbReference>
<dbReference type="AlphaFoldDB" id="A0A2S2E262"/>
<sequence>MTEKLGYGSQHIDANWGCDFREVVSKSTIEKIKVCHVHVNEIDKIANELAKNVLDTAWMMNLDPGCRRAYDRTVNETAQALVSIFQNTAASCNVGSEFGEVMVSIGSTHALEAIFNHLPLPVAELWKPQLKQNEGFDFHTVCSEQIINFGEAKFSGVSNPHGNAINQAKGFIDDEKHFRDRIHLINLVSGEAIDNLDKDSYGVVAAFSINTDNPLSIIHNAIKSAEEKLNADEIKSVYLVGVTR</sequence>
<evidence type="ECO:0000313" key="1">
    <source>
        <dbReference type="EMBL" id="AWL11728.1"/>
    </source>
</evidence>